<dbReference type="EMBL" id="PEDP01000089">
    <property type="protein sequence ID" value="POS87656.1"/>
    <property type="molecule type" value="Genomic_DNA"/>
</dbReference>
<dbReference type="Proteomes" id="UP000237438">
    <property type="component" value="Unassembled WGS sequence"/>
</dbReference>
<reference evidence="2 3" key="1">
    <citation type="submission" date="2017-10" db="EMBL/GenBank/DDBJ databases">
        <title>Development of genomic resources for the powdery mildew, Erysiphe pulchra.</title>
        <authorList>
            <person name="Wadl P.A."/>
            <person name="Mack B.M."/>
            <person name="Moore G."/>
            <person name="Beltz S.B."/>
        </authorList>
    </citation>
    <scope>NUCLEOTIDE SEQUENCE [LARGE SCALE GENOMIC DNA]</scope>
    <source>
        <strain evidence="2">Cflorida</strain>
    </source>
</reference>
<dbReference type="GO" id="GO:0005737">
    <property type="term" value="C:cytoplasm"/>
    <property type="evidence" value="ECO:0007669"/>
    <property type="project" value="TreeGrafter"/>
</dbReference>
<evidence type="ECO:0000313" key="3">
    <source>
        <dbReference type="Proteomes" id="UP000237438"/>
    </source>
</evidence>
<dbReference type="InterPro" id="IPR036627">
    <property type="entry name" value="CobW-likC_sf"/>
</dbReference>
<dbReference type="Gene3D" id="3.30.1220.10">
    <property type="entry name" value="CobW-like, C-terminal domain"/>
    <property type="match status" value="1"/>
</dbReference>
<evidence type="ECO:0000259" key="1">
    <source>
        <dbReference type="Pfam" id="PF02492"/>
    </source>
</evidence>
<comment type="caution">
    <text evidence="2">The sequence shown here is derived from an EMBL/GenBank/DDBJ whole genome shotgun (WGS) entry which is preliminary data.</text>
</comment>
<dbReference type="PANTHER" id="PTHR13748">
    <property type="entry name" value="COBW-RELATED"/>
    <property type="match status" value="1"/>
</dbReference>
<protein>
    <recommendedName>
        <fullName evidence="1">CobW/HypB/UreG nucleotide-binding domain-containing protein</fullName>
    </recommendedName>
</protein>
<dbReference type="AlphaFoldDB" id="A0A2S4Q077"/>
<dbReference type="InterPro" id="IPR003495">
    <property type="entry name" value="CobW/HypB/UreG_nucleotide-bd"/>
</dbReference>
<dbReference type="CDD" id="cd03112">
    <property type="entry name" value="CobW-like"/>
    <property type="match status" value="1"/>
</dbReference>
<dbReference type="Pfam" id="PF02492">
    <property type="entry name" value="cobW"/>
    <property type="match status" value="1"/>
</dbReference>
<evidence type="ECO:0000313" key="2">
    <source>
        <dbReference type="EMBL" id="POS87656.1"/>
    </source>
</evidence>
<dbReference type="InterPro" id="IPR027417">
    <property type="entry name" value="P-loop_NTPase"/>
</dbReference>
<accession>A0A2S4Q077</accession>
<feature type="non-terminal residue" evidence="2">
    <location>
        <position position="389"/>
    </location>
</feature>
<organism evidence="2 3">
    <name type="scientific">Erysiphe pulchra</name>
    <dbReference type="NCBI Taxonomy" id="225359"/>
    <lineage>
        <taxon>Eukaryota</taxon>
        <taxon>Fungi</taxon>
        <taxon>Dikarya</taxon>
        <taxon>Ascomycota</taxon>
        <taxon>Pezizomycotina</taxon>
        <taxon>Leotiomycetes</taxon>
        <taxon>Erysiphales</taxon>
        <taxon>Erysiphaceae</taxon>
        <taxon>Erysiphe</taxon>
    </lineage>
</organism>
<dbReference type="STRING" id="225359.A0A2S4Q077"/>
<dbReference type="SUPFAM" id="SSF52540">
    <property type="entry name" value="P-loop containing nucleoside triphosphate hydrolases"/>
    <property type="match status" value="1"/>
</dbReference>
<dbReference type="OrthoDB" id="258627at2759"/>
<sequence>MNLDNEEIVPQLVNFGQDFQLEELDSIKVPITIVTGYLGAGKTTLLNYVLNRQHNKKIAVILNGYLATKNGWNSVMAASAAQSSIHTLFFDKSISSFTFYRDSGINAIESLMNRKGAFDYILLETTGLADPGNLAPIFWVDEGLGSSIYLDGIVTLVDAKNLLKTLDTPSSEILSQDQYQHGQASILTTAHLQISYADVIIINKSDLVDEDELILVKERIQAINGLAILHTTVRSQVPQLEGFLLDLHAYDNVGSLDVLSKGHSELDSTITTIAFEIPLLEMHQVYKIDEWLRSVLWESSLPYPTAGSTDTLSLSQSFEIHRLKAKLILSNNDVKIIQGVRDVFEIIDAPFNPSYVPKESEKNKGKIVLIGRGLRYSQFQLSFMKAISS</sequence>
<name>A0A2S4Q077_9PEZI</name>
<dbReference type="InterPro" id="IPR051316">
    <property type="entry name" value="Zinc-reg_GTPase_activator"/>
</dbReference>
<feature type="domain" description="CobW/HypB/UreG nucleotide-binding" evidence="1">
    <location>
        <begin position="30"/>
        <end position="227"/>
    </location>
</feature>
<keyword evidence="3" id="KW-1185">Reference proteome</keyword>
<dbReference type="PANTHER" id="PTHR13748:SF31">
    <property type="entry name" value="ZINC-REGULATED GTPASE METALLOPROTEIN ACTIVATOR 1A-RELATED"/>
    <property type="match status" value="1"/>
</dbReference>
<dbReference type="Gene3D" id="3.40.50.300">
    <property type="entry name" value="P-loop containing nucleotide triphosphate hydrolases"/>
    <property type="match status" value="1"/>
</dbReference>
<gene>
    <name evidence="2" type="ORF">EPUL_002419</name>
</gene>
<proteinExistence type="predicted"/>